<dbReference type="Proteomes" id="UP000814033">
    <property type="component" value="Unassembled WGS sequence"/>
</dbReference>
<proteinExistence type="predicted"/>
<name>A0ACB8R9K8_9AGAM</name>
<gene>
    <name evidence="1" type="ORF">FA95DRAFT_1648762</name>
</gene>
<protein>
    <submittedName>
        <fullName evidence="1">Uncharacterized protein</fullName>
    </submittedName>
</protein>
<sequence length="173" mass="18021">MAYRQPTTSLGYSDTIASTGTSPYLCSTSTSDTLSGLRIDRADGPGVTRFPSTQANWVHDTSGDSTLRGIPAALGLSEEADELEEECNGPGSPSSATRRAANARSPYSLNDTSRTCSSAGHISGRRCTGTSGAGDEHERSSDGRVTAQSSAFAGASRLGVRRERHGEAWNSCG</sequence>
<accession>A0ACB8R9K8</accession>
<dbReference type="EMBL" id="MU276193">
    <property type="protein sequence ID" value="KAI0040470.1"/>
    <property type="molecule type" value="Genomic_DNA"/>
</dbReference>
<evidence type="ECO:0000313" key="1">
    <source>
        <dbReference type="EMBL" id="KAI0040470.1"/>
    </source>
</evidence>
<organism evidence="1 2">
    <name type="scientific">Auriscalpium vulgare</name>
    <dbReference type="NCBI Taxonomy" id="40419"/>
    <lineage>
        <taxon>Eukaryota</taxon>
        <taxon>Fungi</taxon>
        <taxon>Dikarya</taxon>
        <taxon>Basidiomycota</taxon>
        <taxon>Agaricomycotina</taxon>
        <taxon>Agaricomycetes</taxon>
        <taxon>Russulales</taxon>
        <taxon>Auriscalpiaceae</taxon>
        <taxon>Auriscalpium</taxon>
    </lineage>
</organism>
<comment type="caution">
    <text evidence="1">The sequence shown here is derived from an EMBL/GenBank/DDBJ whole genome shotgun (WGS) entry which is preliminary data.</text>
</comment>
<reference evidence="1" key="2">
    <citation type="journal article" date="2022" name="New Phytol.">
        <title>Evolutionary transition to the ectomycorrhizal habit in the genomes of a hyperdiverse lineage of mushroom-forming fungi.</title>
        <authorList>
            <person name="Looney B."/>
            <person name="Miyauchi S."/>
            <person name="Morin E."/>
            <person name="Drula E."/>
            <person name="Courty P.E."/>
            <person name="Kohler A."/>
            <person name="Kuo A."/>
            <person name="LaButti K."/>
            <person name="Pangilinan J."/>
            <person name="Lipzen A."/>
            <person name="Riley R."/>
            <person name="Andreopoulos W."/>
            <person name="He G."/>
            <person name="Johnson J."/>
            <person name="Nolan M."/>
            <person name="Tritt A."/>
            <person name="Barry K.W."/>
            <person name="Grigoriev I.V."/>
            <person name="Nagy L.G."/>
            <person name="Hibbett D."/>
            <person name="Henrissat B."/>
            <person name="Matheny P.B."/>
            <person name="Labbe J."/>
            <person name="Martin F.M."/>
        </authorList>
    </citation>
    <scope>NUCLEOTIDE SEQUENCE</scope>
    <source>
        <strain evidence="1">FP105234-sp</strain>
    </source>
</reference>
<evidence type="ECO:0000313" key="2">
    <source>
        <dbReference type="Proteomes" id="UP000814033"/>
    </source>
</evidence>
<reference evidence="1" key="1">
    <citation type="submission" date="2021-02" db="EMBL/GenBank/DDBJ databases">
        <authorList>
            <consortium name="DOE Joint Genome Institute"/>
            <person name="Ahrendt S."/>
            <person name="Looney B.P."/>
            <person name="Miyauchi S."/>
            <person name="Morin E."/>
            <person name="Drula E."/>
            <person name="Courty P.E."/>
            <person name="Chicoki N."/>
            <person name="Fauchery L."/>
            <person name="Kohler A."/>
            <person name="Kuo A."/>
            <person name="Labutti K."/>
            <person name="Pangilinan J."/>
            <person name="Lipzen A."/>
            <person name="Riley R."/>
            <person name="Andreopoulos W."/>
            <person name="He G."/>
            <person name="Johnson J."/>
            <person name="Barry K.W."/>
            <person name="Grigoriev I.V."/>
            <person name="Nagy L."/>
            <person name="Hibbett D."/>
            <person name="Henrissat B."/>
            <person name="Matheny P.B."/>
            <person name="Labbe J."/>
            <person name="Martin F."/>
        </authorList>
    </citation>
    <scope>NUCLEOTIDE SEQUENCE</scope>
    <source>
        <strain evidence="1">FP105234-sp</strain>
    </source>
</reference>
<keyword evidence="2" id="KW-1185">Reference proteome</keyword>